<dbReference type="GO" id="GO:0005783">
    <property type="term" value="C:endoplasmic reticulum"/>
    <property type="evidence" value="ECO:0000318"/>
    <property type="project" value="GO_Central"/>
</dbReference>
<keyword evidence="9 10" id="KW-0012">Acyltransferase</keyword>
<dbReference type="EC" id="2.3.1.225" evidence="10"/>
<reference evidence="13" key="2">
    <citation type="submission" date="2017-02" db="EMBL/GenBank/DDBJ databases">
        <title>Sunflower complete genome.</title>
        <authorList>
            <person name="Langlade N."/>
            <person name="Munos S."/>
        </authorList>
    </citation>
    <scope>NUCLEOTIDE SEQUENCE [LARGE SCALE GENOMIC DNA]</scope>
    <source>
        <tissue evidence="13">Leaves</tissue>
    </source>
</reference>
<comment type="subcellular location">
    <subcellularLocation>
        <location evidence="1">Endomembrane system</location>
        <topology evidence="1">Multi-pass membrane protein</topology>
    </subcellularLocation>
</comment>
<accession>A0A251SEH2</accession>
<evidence type="ECO:0000256" key="4">
    <source>
        <dbReference type="ARBA" id="ARBA00022692"/>
    </source>
</evidence>
<evidence type="ECO:0000313" key="14">
    <source>
        <dbReference type="Proteomes" id="UP000215914"/>
    </source>
</evidence>
<comment type="domain">
    <text evidence="10">The DHHC domain is required for palmitoyltransferase activity.</text>
</comment>
<dbReference type="GO" id="GO:0019706">
    <property type="term" value="F:protein-cysteine S-palmitoyltransferase activity"/>
    <property type="evidence" value="ECO:0000318"/>
    <property type="project" value="GO_Central"/>
</dbReference>
<dbReference type="GO" id="GO:0006612">
    <property type="term" value="P:protein targeting to membrane"/>
    <property type="evidence" value="ECO:0000318"/>
    <property type="project" value="GO_Central"/>
</dbReference>
<feature type="transmembrane region" description="Helical" evidence="10">
    <location>
        <begin position="94"/>
        <end position="113"/>
    </location>
</feature>
<keyword evidence="7" id="KW-0564">Palmitate</keyword>
<dbReference type="PROSITE" id="PS50216">
    <property type="entry name" value="DHHC"/>
    <property type="match status" value="1"/>
</dbReference>
<feature type="transmembrane region" description="Helical" evidence="10">
    <location>
        <begin position="288"/>
        <end position="313"/>
    </location>
</feature>
<dbReference type="InParanoid" id="A0A251SEH2"/>
<evidence type="ECO:0000256" key="1">
    <source>
        <dbReference type="ARBA" id="ARBA00004127"/>
    </source>
</evidence>
<feature type="transmembrane region" description="Helical" evidence="10">
    <location>
        <begin position="125"/>
        <end position="143"/>
    </location>
</feature>
<feature type="domain" description="Palmitoyltransferase DHHC" evidence="11">
    <location>
        <begin position="211"/>
        <end position="329"/>
    </location>
</feature>
<keyword evidence="4 10" id="KW-0812">Transmembrane</keyword>
<dbReference type="Gramene" id="mRNA:HanXRQr2_Chr15g0708751">
    <property type="protein sequence ID" value="mRNA:HanXRQr2_Chr15g0708751"/>
    <property type="gene ID" value="HanXRQr2_Chr15g0708751"/>
</dbReference>
<comment type="catalytic activity">
    <reaction evidence="10">
        <text>L-cysteinyl-[protein] + hexadecanoyl-CoA = S-hexadecanoyl-L-cysteinyl-[protein] + CoA</text>
        <dbReference type="Rhea" id="RHEA:36683"/>
        <dbReference type="Rhea" id="RHEA-COMP:10131"/>
        <dbReference type="Rhea" id="RHEA-COMP:11032"/>
        <dbReference type="ChEBI" id="CHEBI:29950"/>
        <dbReference type="ChEBI" id="CHEBI:57287"/>
        <dbReference type="ChEBI" id="CHEBI:57379"/>
        <dbReference type="ChEBI" id="CHEBI:74151"/>
        <dbReference type="EC" id="2.3.1.225"/>
    </reaction>
</comment>
<evidence type="ECO:0000256" key="10">
    <source>
        <dbReference type="RuleBase" id="RU079119"/>
    </source>
</evidence>
<evidence type="ECO:0000313" key="13">
    <source>
        <dbReference type="EMBL" id="OTF95840.1"/>
    </source>
</evidence>
<evidence type="ECO:0000256" key="9">
    <source>
        <dbReference type="ARBA" id="ARBA00023315"/>
    </source>
</evidence>
<dbReference type="Proteomes" id="UP000215914">
    <property type="component" value="Chromosome 15"/>
</dbReference>
<dbReference type="InterPro" id="IPR039859">
    <property type="entry name" value="PFA4/ZDH16/20/ERF2-like"/>
</dbReference>
<proteinExistence type="inferred from homology"/>
<dbReference type="InterPro" id="IPR001594">
    <property type="entry name" value="Palmitoyltrfase_DHHC"/>
</dbReference>
<dbReference type="Pfam" id="PF01529">
    <property type="entry name" value="DHHC"/>
    <property type="match status" value="1"/>
</dbReference>
<evidence type="ECO:0000259" key="11">
    <source>
        <dbReference type="Pfam" id="PF01529"/>
    </source>
</evidence>
<keyword evidence="3 10" id="KW-0808">Transferase</keyword>
<keyword evidence="5 10" id="KW-1133">Transmembrane helix</keyword>
<evidence type="ECO:0000256" key="7">
    <source>
        <dbReference type="ARBA" id="ARBA00023139"/>
    </source>
</evidence>
<dbReference type="STRING" id="4232.A0A251SEH2"/>
<organism evidence="13 14">
    <name type="scientific">Helianthus annuus</name>
    <name type="common">Common sunflower</name>
    <dbReference type="NCBI Taxonomy" id="4232"/>
    <lineage>
        <taxon>Eukaryota</taxon>
        <taxon>Viridiplantae</taxon>
        <taxon>Streptophyta</taxon>
        <taxon>Embryophyta</taxon>
        <taxon>Tracheophyta</taxon>
        <taxon>Spermatophyta</taxon>
        <taxon>Magnoliopsida</taxon>
        <taxon>eudicotyledons</taxon>
        <taxon>Gunneridae</taxon>
        <taxon>Pentapetalae</taxon>
        <taxon>asterids</taxon>
        <taxon>campanulids</taxon>
        <taxon>Asterales</taxon>
        <taxon>Asteraceae</taxon>
        <taxon>Asteroideae</taxon>
        <taxon>Heliantheae alliance</taxon>
        <taxon>Heliantheae</taxon>
        <taxon>Helianthus</taxon>
    </lineage>
</organism>
<comment type="similarity">
    <text evidence="2 10">Belongs to the DHHC palmitoyltransferase family.</text>
</comment>
<sequence>MQELNPNRNDVILYLLKKKKRILLKKIISYPFISLERLLPLNEDRLGFQFQLLYQMEKTGCCDPSPNPSDLFTGRCFNAIPCLSDSVKRSTWCLRLGLVTLHMILLGFMFVFVEEFRQNSKEHPWYTLIYMLLVVATLVQYYFTSGSSPGYVIDAMSDFAETEASLRTSEFSNAVVTVDGNQSGQNLLGNNLTNWTNLVMDMYPPGTSVRDYTCPYCNVVQPPRAKHCHDCKKCVLQFDHHCVWLGTCIGQGNHCRFWWYILEQTAVCIWSGFLYVENLPAHSERAMWVDVIMIIVISILLVALMFLLLLLVFHSYLVVTNQTTYEILRRRRIPYMRGIPGSVHPFSKGARRNLYNFCFARTSVYAMEPLPRALELEQMSKPYTCSDVVSCRCC</sequence>
<keyword evidence="8" id="KW-0449">Lipoprotein</keyword>
<evidence type="ECO:0000256" key="5">
    <source>
        <dbReference type="ARBA" id="ARBA00022989"/>
    </source>
</evidence>
<evidence type="ECO:0000313" key="12">
    <source>
        <dbReference type="EMBL" id="KAF5765874.1"/>
    </source>
</evidence>
<protein>
    <recommendedName>
        <fullName evidence="10">S-acyltransferase</fullName>
        <ecNumber evidence="10">2.3.1.225</ecNumber>
    </recommendedName>
    <alternativeName>
        <fullName evidence="10">Palmitoyltransferase</fullName>
    </alternativeName>
</protein>
<keyword evidence="6 10" id="KW-0472">Membrane</keyword>
<reference evidence="12 14" key="1">
    <citation type="journal article" date="2017" name="Nature">
        <title>The sunflower genome provides insights into oil metabolism, flowering and Asterid evolution.</title>
        <authorList>
            <person name="Badouin H."/>
            <person name="Gouzy J."/>
            <person name="Grassa C.J."/>
            <person name="Murat F."/>
            <person name="Staton S.E."/>
            <person name="Cottret L."/>
            <person name="Lelandais-Briere C."/>
            <person name="Owens G.L."/>
            <person name="Carrere S."/>
            <person name="Mayjonade B."/>
            <person name="Legrand L."/>
            <person name="Gill N."/>
            <person name="Kane N.C."/>
            <person name="Bowers J.E."/>
            <person name="Hubner S."/>
            <person name="Bellec A."/>
            <person name="Berard A."/>
            <person name="Berges H."/>
            <person name="Blanchet N."/>
            <person name="Boniface M.C."/>
            <person name="Brunel D."/>
            <person name="Catrice O."/>
            <person name="Chaidir N."/>
            <person name="Claudel C."/>
            <person name="Donnadieu C."/>
            <person name="Faraut T."/>
            <person name="Fievet G."/>
            <person name="Helmstetter N."/>
            <person name="King M."/>
            <person name="Knapp S.J."/>
            <person name="Lai Z."/>
            <person name="Le Paslier M.C."/>
            <person name="Lippi Y."/>
            <person name="Lorenzon L."/>
            <person name="Mandel J.R."/>
            <person name="Marage G."/>
            <person name="Marchand G."/>
            <person name="Marquand E."/>
            <person name="Bret-Mestries E."/>
            <person name="Morien E."/>
            <person name="Nambeesan S."/>
            <person name="Nguyen T."/>
            <person name="Pegot-Espagnet P."/>
            <person name="Pouilly N."/>
            <person name="Raftis F."/>
            <person name="Sallet E."/>
            <person name="Schiex T."/>
            <person name="Thomas J."/>
            <person name="Vandecasteele C."/>
            <person name="Vares D."/>
            <person name="Vear F."/>
            <person name="Vautrin S."/>
            <person name="Crespi M."/>
            <person name="Mangin B."/>
            <person name="Burke J.M."/>
            <person name="Salse J."/>
            <person name="Munos S."/>
            <person name="Vincourt P."/>
            <person name="Rieseberg L.H."/>
            <person name="Langlade N.B."/>
        </authorList>
    </citation>
    <scope>NUCLEOTIDE SEQUENCE [LARGE SCALE GENOMIC DNA]</scope>
    <source>
        <strain evidence="14">cv. SF193</strain>
        <tissue evidence="12">Leaves</tissue>
    </source>
</reference>
<reference evidence="12" key="3">
    <citation type="submission" date="2020-06" db="EMBL/GenBank/DDBJ databases">
        <title>Helianthus annuus Genome sequencing and assembly Release 2.</title>
        <authorList>
            <person name="Gouzy J."/>
            <person name="Langlade N."/>
            <person name="Munos S."/>
        </authorList>
    </citation>
    <scope>NUCLEOTIDE SEQUENCE</scope>
    <source>
        <tissue evidence="12">Leaves</tissue>
    </source>
</reference>
<dbReference type="GO" id="GO:0005794">
    <property type="term" value="C:Golgi apparatus"/>
    <property type="evidence" value="ECO:0000318"/>
    <property type="project" value="GO_Central"/>
</dbReference>
<gene>
    <name evidence="13" type="ORF">HannXRQ_Chr15g0487491</name>
    <name evidence="12" type="ORF">HanXRQr2_Chr15g0708751</name>
</gene>
<dbReference type="FunCoup" id="A0A251SEH2">
    <property type="interactions" value="1362"/>
</dbReference>
<evidence type="ECO:0000256" key="3">
    <source>
        <dbReference type="ARBA" id="ARBA00022679"/>
    </source>
</evidence>
<dbReference type="EMBL" id="MNCJ02000330">
    <property type="protein sequence ID" value="KAF5765874.1"/>
    <property type="molecule type" value="Genomic_DNA"/>
</dbReference>
<evidence type="ECO:0000256" key="8">
    <source>
        <dbReference type="ARBA" id="ARBA00023288"/>
    </source>
</evidence>
<dbReference type="EMBL" id="CM007904">
    <property type="protein sequence ID" value="OTF95840.1"/>
    <property type="molecule type" value="Genomic_DNA"/>
</dbReference>
<dbReference type="AlphaFoldDB" id="A0A251SEH2"/>
<evidence type="ECO:0000256" key="2">
    <source>
        <dbReference type="ARBA" id="ARBA00008574"/>
    </source>
</evidence>
<dbReference type="PANTHER" id="PTHR22883">
    <property type="entry name" value="ZINC FINGER DHHC DOMAIN CONTAINING PROTEIN"/>
    <property type="match status" value="1"/>
</dbReference>
<keyword evidence="14" id="KW-1185">Reference proteome</keyword>
<feature type="transmembrane region" description="Helical" evidence="10">
    <location>
        <begin position="257"/>
        <end position="276"/>
    </location>
</feature>
<dbReference type="PANTHER" id="PTHR22883:SF301">
    <property type="entry name" value="PALMITOYLTRANSFERASE ZDHHC12"/>
    <property type="match status" value="1"/>
</dbReference>
<name>A0A251SEH2_HELAN</name>
<evidence type="ECO:0000256" key="6">
    <source>
        <dbReference type="ARBA" id="ARBA00023136"/>
    </source>
</evidence>
<dbReference type="OMA" id="HSERAMW"/>